<dbReference type="VEuPathDB" id="FungiDB:I7I52_08673"/>
<feature type="compositionally biased region" description="Polar residues" evidence="1">
    <location>
        <begin position="351"/>
        <end position="366"/>
    </location>
</feature>
<protein>
    <submittedName>
        <fullName evidence="3">Uncharacterized protein</fullName>
    </submittedName>
</protein>
<dbReference type="AlphaFoldDB" id="A0A8H7YHJ4"/>
<dbReference type="OrthoDB" id="5428259at2759"/>
<reference evidence="3 4" key="1">
    <citation type="submission" date="2021-01" db="EMBL/GenBank/DDBJ databases">
        <title>Chromosome-level genome assembly of a human fungal pathogen reveals clustering of transcriptionally co-regulated genes.</title>
        <authorList>
            <person name="Voorhies M."/>
            <person name="Cohen S."/>
            <person name="Shea T.P."/>
            <person name="Petrus S."/>
            <person name="Munoz J.F."/>
            <person name="Poplawski S."/>
            <person name="Goldman W.E."/>
            <person name="Michael T."/>
            <person name="Cuomo C.A."/>
            <person name="Sil A."/>
            <person name="Beyhan S."/>
        </authorList>
    </citation>
    <scope>NUCLEOTIDE SEQUENCE [LARGE SCALE GENOMIC DNA]</scope>
    <source>
        <strain evidence="3 4">G184AR</strain>
    </source>
</reference>
<evidence type="ECO:0000256" key="1">
    <source>
        <dbReference type="SAM" id="MobiDB-lite"/>
    </source>
</evidence>
<sequence length="782" mass="87606">MFFILRVDLAFFFACSLAFNFSVLVIPRYSHSSISRRTPVYQIRYCFRVPLRGRPCLLWMLLFLNVCQNILTLLFLALFSTSPPQPLLNEPRRETGLLFISISEVHLYLPVAASVSLFRLSLSFAVSADCVSVLSCLLFVVISFPLYGRLQLRGWVGCLLKIMPSSILKCTICPKKPNFSDVSHLLTHVSSKGHLSHYFKLQVRSHQEPEASESLAVYDQWYKEHNLAGLLSERMLTKEAKKSNSDFAVVERASSFGRYSRVKESRPAAKPPKQPARTSHLPDYLDPRMSLPYIATDNSHTLTQEAPRISSATNNTPKQSPAPRAPLWPICQSRMLLSSGVENAIGWKPVSDSSTSKEMSPASQGKKSLVEQVDNPHTASLHRPRHPVTPDPFLDNDSLEYVADGDDGESPTGQEEATRLKGILWPGMDIFDSATEQMRKKRNQKKDVSILKRMEKTSENIEATELVFSPGGTLRRERPISGEVDDTSPLTGESPIPKRIPRPRRRPLASSSMFNLRGQRRKPTKADHRRHTDSLAELSRQALDCSPTNYPLQYFANQYVEGDEACKLMFTDYERKPHRGFTIFNDSKEGVQAAFREAMSCGEDSPTNAKKIGRNTKPPLGTFVGSQSLFRPSGGYKFHSSRSYTQTQPRDLLEYTVGKENIEPIMNSDGHVDAHGSHVNWPEQQTTEKGQYLTHYFYGSGTQQSFGAFSENAAFGYSCNPLSFSYSQTQPCDGLSVATLRSHDTIAAHEKAKESCAASPDGTVSDVDREEYGNIYLDNPSQ</sequence>
<dbReference type="EMBL" id="JAEVHI010000005">
    <property type="protein sequence ID" value="KAG5291366.1"/>
    <property type="molecule type" value="Genomic_DNA"/>
</dbReference>
<keyword evidence="2" id="KW-1133">Transmembrane helix</keyword>
<evidence type="ECO:0000313" key="3">
    <source>
        <dbReference type="EMBL" id="KAG5291366.1"/>
    </source>
</evidence>
<feature type="region of interest" description="Disordered" evidence="1">
    <location>
        <begin position="349"/>
        <end position="368"/>
    </location>
</feature>
<feature type="region of interest" description="Disordered" evidence="1">
    <location>
        <begin position="260"/>
        <end position="284"/>
    </location>
</feature>
<accession>A0A8H7YHJ4</accession>
<proteinExistence type="predicted"/>
<feature type="transmembrane region" description="Helical" evidence="2">
    <location>
        <begin position="98"/>
        <end position="118"/>
    </location>
</feature>
<name>A0A8H7YHJ4_AJECA</name>
<evidence type="ECO:0000313" key="4">
    <source>
        <dbReference type="Proteomes" id="UP000670092"/>
    </source>
</evidence>
<comment type="caution">
    <text evidence="3">The sequence shown here is derived from an EMBL/GenBank/DDBJ whole genome shotgun (WGS) entry which is preliminary data.</text>
</comment>
<feature type="transmembrane region" description="Helical" evidence="2">
    <location>
        <begin position="130"/>
        <end position="148"/>
    </location>
</feature>
<feature type="region of interest" description="Disordered" evidence="1">
    <location>
        <begin position="472"/>
        <end position="506"/>
    </location>
</feature>
<feature type="region of interest" description="Disordered" evidence="1">
    <location>
        <begin position="750"/>
        <end position="782"/>
    </location>
</feature>
<organism evidence="3 4">
    <name type="scientific">Ajellomyces capsulatus</name>
    <name type="common">Darling's disease fungus</name>
    <name type="synonym">Histoplasma capsulatum</name>
    <dbReference type="NCBI Taxonomy" id="5037"/>
    <lineage>
        <taxon>Eukaryota</taxon>
        <taxon>Fungi</taxon>
        <taxon>Dikarya</taxon>
        <taxon>Ascomycota</taxon>
        <taxon>Pezizomycotina</taxon>
        <taxon>Eurotiomycetes</taxon>
        <taxon>Eurotiomycetidae</taxon>
        <taxon>Onygenales</taxon>
        <taxon>Ajellomycetaceae</taxon>
        <taxon>Histoplasma</taxon>
    </lineage>
</organism>
<keyword evidence="2" id="KW-0472">Membrane</keyword>
<keyword evidence="2" id="KW-0812">Transmembrane</keyword>
<feature type="transmembrane region" description="Helical" evidence="2">
    <location>
        <begin position="57"/>
        <end position="78"/>
    </location>
</feature>
<feature type="transmembrane region" description="Helical" evidence="2">
    <location>
        <begin position="6"/>
        <end position="27"/>
    </location>
</feature>
<gene>
    <name evidence="3" type="ORF">I7I52_08673</name>
</gene>
<evidence type="ECO:0000256" key="2">
    <source>
        <dbReference type="SAM" id="Phobius"/>
    </source>
</evidence>
<dbReference type="Proteomes" id="UP000670092">
    <property type="component" value="Unassembled WGS sequence"/>
</dbReference>